<dbReference type="InterPro" id="IPR050763">
    <property type="entry name" value="ABC_transporter_ATP-binding"/>
</dbReference>
<keyword evidence="3" id="KW-0547">Nucleotide-binding</keyword>
<dbReference type="SUPFAM" id="SSF52540">
    <property type="entry name" value="P-loop containing nucleoside triphosphate hydrolases"/>
    <property type="match status" value="1"/>
</dbReference>
<dbReference type="Pfam" id="PF00005">
    <property type="entry name" value="ABC_tran"/>
    <property type="match status" value="1"/>
</dbReference>
<name>A0ABY8PQM5_9BACT</name>
<keyword evidence="2" id="KW-0813">Transport</keyword>
<dbReference type="PROSITE" id="PS50893">
    <property type="entry name" value="ABC_TRANSPORTER_2"/>
    <property type="match status" value="1"/>
</dbReference>
<evidence type="ECO:0000256" key="1">
    <source>
        <dbReference type="ARBA" id="ARBA00005417"/>
    </source>
</evidence>
<keyword evidence="4 6" id="KW-0067">ATP-binding</keyword>
<dbReference type="SMART" id="SM00382">
    <property type="entry name" value="AAA"/>
    <property type="match status" value="1"/>
</dbReference>
<protein>
    <submittedName>
        <fullName evidence="6">ABC transporter ATP-binding protein</fullName>
    </submittedName>
</protein>
<dbReference type="InterPro" id="IPR003593">
    <property type="entry name" value="AAA+_ATPase"/>
</dbReference>
<dbReference type="InterPro" id="IPR027417">
    <property type="entry name" value="P-loop_NTPase"/>
</dbReference>
<dbReference type="PANTHER" id="PTHR42711:SF5">
    <property type="entry name" value="ABC TRANSPORTER ATP-BINDING PROTEIN NATA"/>
    <property type="match status" value="1"/>
</dbReference>
<dbReference type="Proteomes" id="UP001232493">
    <property type="component" value="Chromosome"/>
</dbReference>
<dbReference type="Gene3D" id="3.40.50.300">
    <property type="entry name" value="P-loop containing nucleotide triphosphate hydrolases"/>
    <property type="match status" value="1"/>
</dbReference>
<dbReference type="PANTHER" id="PTHR42711">
    <property type="entry name" value="ABC TRANSPORTER ATP-BINDING PROTEIN"/>
    <property type="match status" value="1"/>
</dbReference>
<proteinExistence type="inferred from homology"/>
<evidence type="ECO:0000259" key="5">
    <source>
        <dbReference type="PROSITE" id="PS50893"/>
    </source>
</evidence>
<organism evidence="6 7">
    <name type="scientific">Marinitoga aeolica</name>
    <dbReference type="NCBI Taxonomy" id="2809031"/>
    <lineage>
        <taxon>Bacteria</taxon>
        <taxon>Thermotogati</taxon>
        <taxon>Thermotogota</taxon>
        <taxon>Thermotogae</taxon>
        <taxon>Petrotogales</taxon>
        <taxon>Petrotogaceae</taxon>
        <taxon>Marinitoga</taxon>
    </lineage>
</organism>
<keyword evidence="7" id="KW-1185">Reference proteome</keyword>
<comment type="similarity">
    <text evidence="1">Belongs to the ABC transporter superfamily.</text>
</comment>
<feature type="domain" description="ABC transporter" evidence="5">
    <location>
        <begin position="2"/>
        <end position="220"/>
    </location>
</feature>
<accession>A0ABY8PQM5</accession>
<evidence type="ECO:0000256" key="2">
    <source>
        <dbReference type="ARBA" id="ARBA00022448"/>
    </source>
</evidence>
<evidence type="ECO:0000256" key="3">
    <source>
        <dbReference type="ARBA" id="ARBA00022741"/>
    </source>
</evidence>
<dbReference type="InterPro" id="IPR003439">
    <property type="entry name" value="ABC_transporter-like_ATP-bd"/>
</dbReference>
<evidence type="ECO:0000256" key="4">
    <source>
        <dbReference type="ARBA" id="ARBA00022840"/>
    </source>
</evidence>
<dbReference type="RefSeq" id="WP_280998969.1">
    <property type="nucleotide sequence ID" value="NZ_CP069362.1"/>
</dbReference>
<dbReference type="GO" id="GO:0005524">
    <property type="term" value="F:ATP binding"/>
    <property type="evidence" value="ECO:0007669"/>
    <property type="project" value="UniProtKB-KW"/>
</dbReference>
<evidence type="ECO:0000313" key="7">
    <source>
        <dbReference type="Proteomes" id="UP001232493"/>
    </source>
</evidence>
<evidence type="ECO:0000313" key="6">
    <source>
        <dbReference type="EMBL" id="WGS64922.1"/>
    </source>
</evidence>
<gene>
    <name evidence="6" type="ORF">JRV97_11290</name>
</gene>
<sequence length="281" mass="32606">MIDIKNIKKKFKEKEVLKGINFDVKEEEKFVILGENGAGKSTLFYILTKVYNPDEGEIKIKKGKKLLGFVEEPQFMKNMNAYENIKYITSSIYKKINKESMDKYLKITGIQQHAKKKVGKYSTGMKKRLAVSILLLIDPDIYIFDEPTEGLDPIERKNFIKLMEDLKERGKSIIISTHVLSEAKEMADRVGILHDGKIKKILSKDEFKKNDEYIIYTETQKYPEWLEYKIEEGKTIIKSNNIIQTLKKLTQYGVRIKDIEKNTSILEKTFIKISSGDGKND</sequence>
<dbReference type="EMBL" id="CP069362">
    <property type="protein sequence ID" value="WGS64922.1"/>
    <property type="molecule type" value="Genomic_DNA"/>
</dbReference>
<reference evidence="6 7" key="1">
    <citation type="submission" date="2021-02" db="EMBL/GenBank/DDBJ databases">
        <title>Characterization of Marinitoga sp. nov. str. BP5-C20A.</title>
        <authorList>
            <person name="Erauso G."/>
            <person name="Postec A."/>
        </authorList>
    </citation>
    <scope>NUCLEOTIDE SEQUENCE [LARGE SCALE GENOMIC DNA]</scope>
    <source>
        <strain evidence="6 7">BP5-C20A</strain>
    </source>
</reference>